<dbReference type="InterPro" id="IPR012337">
    <property type="entry name" value="RNaseH-like_sf"/>
</dbReference>
<feature type="domain" description="RNase H type-1" evidence="1">
    <location>
        <begin position="118"/>
        <end position="196"/>
    </location>
</feature>
<dbReference type="InterPro" id="IPR036397">
    <property type="entry name" value="RNaseH_sf"/>
</dbReference>
<evidence type="ECO:0000313" key="2">
    <source>
        <dbReference type="EMBL" id="KAE8660177.1"/>
    </source>
</evidence>
<evidence type="ECO:0000313" key="3">
    <source>
        <dbReference type="Proteomes" id="UP000436088"/>
    </source>
</evidence>
<gene>
    <name evidence="2" type="ORF">F3Y22_tig00116958pilonHSYRG00235</name>
</gene>
<dbReference type="SUPFAM" id="SSF53098">
    <property type="entry name" value="Ribonuclease H-like"/>
    <property type="match status" value="1"/>
</dbReference>
<dbReference type="GO" id="GO:0003676">
    <property type="term" value="F:nucleic acid binding"/>
    <property type="evidence" value="ECO:0007669"/>
    <property type="project" value="InterPro"/>
</dbReference>
<organism evidence="2 3">
    <name type="scientific">Hibiscus syriacus</name>
    <name type="common">Rose of Sharon</name>
    <dbReference type="NCBI Taxonomy" id="106335"/>
    <lineage>
        <taxon>Eukaryota</taxon>
        <taxon>Viridiplantae</taxon>
        <taxon>Streptophyta</taxon>
        <taxon>Embryophyta</taxon>
        <taxon>Tracheophyta</taxon>
        <taxon>Spermatophyta</taxon>
        <taxon>Magnoliopsida</taxon>
        <taxon>eudicotyledons</taxon>
        <taxon>Gunneridae</taxon>
        <taxon>Pentapetalae</taxon>
        <taxon>rosids</taxon>
        <taxon>malvids</taxon>
        <taxon>Malvales</taxon>
        <taxon>Malvaceae</taxon>
        <taxon>Malvoideae</taxon>
        <taxon>Hibiscus</taxon>
    </lineage>
</organism>
<dbReference type="EMBL" id="VEPZ02001733">
    <property type="protein sequence ID" value="KAE8660177.1"/>
    <property type="molecule type" value="Genomic_DNA"/>
</dbReference>
<dbReference type="PANTHER" id="PTHR47723">
    <property type="entry name" value="OS05G0353850 PROTEIN"/>
    <property type="match status" value="1"/>
</dbReference>
<proteinExistence type="predicted"/>
<dbReference type="InterPro" id="IPR002156">
    <property type="entry name" value="RNaseH_domain"/>
</dbReference>
<dbReference type="InterPro" id="IPR044730">
    <property type="entry name" value="RNase_H-like_dom_plant"/>
</dbReference>
<comment type="caution">
    <text evidence="2">The sequence shown here is derived from an EMBL/GenBank/DDBJ whole genome shotgun (WGS) entry which is preliminary data.</text>
</comment>
<protein>
    <recommendedName>
        <fullName evidence="1">RNase H type-1 domain-containing protein</fullName>
    </recommendedName>
</protein>
<dbReference type="AlphaFoldDB" id="A0A6A2XV75"/>
<dbReference type="Proteomes" id="UP000436088">
    <property type="component" value="Unassembled WGS sequence"/>
</dbReference>
<dbReference type="Pfam" id="PF13456">
    <property type="entry name" value="RVT_3"/>
    <property type="match status" value="1"/>
</dbReference>
<dbReference type="CDD" id="cd06222">
    <property type="entry name" value="RNase_H_like"/>
    <property type="match status" value="1"/>
</dbReference>
<reference evidence="2" key="1">
    <citation type="submission" date="2019-09" db="EMBL/GenBank/DDBJ databases">
        <title>Draft genome information of white flower Hibiscus syriacus.</title>
        <authorList>
            <person name="Kim Y.-M."/>
        </authorList>
    </citation>
    <scope>NUCLEOTIDE SEQUENCE [LARGE SCALE GENOMIC DNA]</scope>
    <source>
        <strain evidence="2">YM2019G1</strain>
    </source>
</reference>
<evidence type="ECO:0000259" key="1">
    <source>
        <dbReference type="Pfam" id="PF13456"/>
    </source>
</evidence>
<dbReference type="InterPro" id="IPR053151">
    <property type="entry name" value="RNase_H-like"/>
</dbReference>
<dbReference type="PANTHER" id="PTHR47723:SF19">
    <property type="entry name" value="POLYNUCLEOTIDYL TRANSFERASE, RIBONUCLEASE H-LIKE SUPERFAMILY PROTEIN"/>
    <property type="match status" value="1"/>
</dbReference>
<keyword evidence="3" id="KW-1185">Reference proteome</keyword>
<dbReference type="Gene3D" id="3.30.420.10">
    <property type="entry name" value="Ribonuclease H-like superfamily/Ribonuclease H"/>
    <property type="match status" value="1"/>
</dbReference>
<sequence>MVIWSTLVKAEKLEDFCTRDIRSWIQINIASPGFYAREENDWDLRFDSILWLIWKNRNRRIFYPDYFEHESVLEKRRRLTIEANRAMESSLSTIQLSHRSCTMTDAWQPPPHNWCKINTDGSRDIGSGFTSCGGVLRSSNGGWMLGFSKAIGIYSVVEAELWGIHEDLSHAWNLGERLITVETDSMEVVRMLKKNTKR</sequence>
<dbReference type="GO" id="GO:0004523">
    <property type="term" value="F:RNA-DNA hybrid ribonuclease activity"/>
    <property type="evidence" value="ECO:0007669"/>
    <property type="project" value="InterPro"/>
</dbReference>
<name>A0A6A2XV75_HIBSY</name>
<accession>A0A6A2XV75</accession>